<dbReference type="OrthoDB" id="9814909at2"/>
<reference evidence="1 2" key="1">
    <citation type="submission" date="2018-07" db="EMBL/GenBank/DDBJ databases">
        <title>Genomic Encyclopedia of Type Strains, Phase IV (KMG-IV): sequencing the most valuable type-strain genomes for metagenomic binning, comparative biology and taxonomic classification.</title>
        <authorList>
            <person name="Goeker M."/>
        </authorList>
    </citation>
    <scope>NUCLEOTIDE SEQUENCE [LARGE SCALE GENOMIC DNA]</scope>
    <source>
        <strain evidence="1 2">DSM 14364</strain>
    </source>
</reference>
<dbReference type="Gene3D" id="1.10.600.10">
    <property type="entry name" value="Farnesyl Diphosphate Synthase"/>
    <property type="match status" value="1"/>
</dbReference>
<name>A0A370HNH7_9HYPH</name>
<evidence type="ECO:0000313" key="2">
    <source>
        <dbReference type="Proteomes" id="UP000254925"/>
    </source>
</evidence>
<dbReference type="Proteomes" id="UP000254925">
    <property type="component" value="Unassembled WGS sequence"/>
</dbReference>
<dbReference type="InterPro" id="IPR002060">
    <property type="entry name" value="Squ/phyt_synthse"/>
</dbReference>
<dbReference type="EMBL" id="QQBB01000003">
    <property type="protein sequence ID" value="RDI60089.1"/>
    <property type="molecule type" value="Genomic_DNA"/>
</dbReference>
<evidence type="ECO:0000313" key="1">
    <source>
        <dbReference type="EMBL" id="RDI60089.1"/>
    </source>
</evidence>
<dbReference type="GO" id="GO:0016765">
    <property type="term" value="F:transferase activity, transferring alkyl or aryl (other than methyl) groups"/>
    <property type="evidence" value="ECO:0007669"/>
    <property type="project" value="UniProtKB-ARBA"/>
</dbReference>
<gene>
    <name evidence="1" type="ORF">DES45_103350</name>
</gene>
<comment type="caution">
    <text evidence="1">The sequence shown here is derived from an EMBL/GenBank/DDBJ whole genome shotgun (WGS) entry which is preliminary data.</text>
</comment>
<keyword evidence="2" id="KW-1185">Reference proteome</keyword>
<dbReference type="PANTHER" id="PTHR31480">
    <property type="entry name" value="BIFUNCTIONAL LYCOPENE CYCLASE/PHYTOENE SYNTHASE"/>
    <property type="match status" value="1"/>
</dbReference>
<proteinExistence type="predicted"/>
<dbReference type="AlphaFoldDB" id="A0A370HNH7"/>
<accession>A0A370HNH7</accession>
<dbReference type="Pfam" id="PF00494">
    <property type="entry name" value="SQS_PSY"/>
    <property type="match status" value="1"/>
</dbReference>
<dbReference type="SUPFAM" id="SSF48576">
    <property type="entry name" value="Terpenoid synthases"/>
    <property type="match status" value="1"/>
</dbReference>
<organism evidence="1 2">
    <name type="scientific">Microvirga subterranea</name>
    <dbReference type="NCBI Taxonomy" id="186651"/>
    <lineage>
        <taxon>Bacteria</taxon>
        <taxon>Pseudomonadati</taxon>
        <taxon>Pseudomonadota</taxon>
        <taxon>Alphaproteobacteria</taxon>
        <taxon>Hyphomicrobiales</taxon>
        <taxon>Methylobacteriaceae</taxon>
        <taxon>Microvirga</taxon>
    </lineage>
</organism>
<dbReference type="InterPro" id="IPR008949">
    <property type="entry name" value="Isoprenoid_synthase_dom_sf"/>
</dbReference>
<sequence length="282" mass="31645">MAETDPNFAFAHCESLVREGDPDRYWASLYAPVDRRPHLYALYAFNFEVARIREAVREALVGEIRLQWWRDALQGEARGDVRANPVAAALDDTIVKFRLPRQALVDLIDARVFDLYDDPMPSLNDLEGYCGETSSSLIRLSSMVLAQGRDPGSADAAGHGGVAYAITGLLRAFPWHARQGQVYVPADILEKHGVVRDDIVTGRGGPGLEAALADLRAIARRHLDQARTLRPTIPTEAAPAYQPLALVEPYLNQMERKDYDPFRTAIDLPQWRRIWALWRGPF</sequence>
<protein>
    <submittedName>
        <fullName evidence="1">Phytoene synthase</fullName>
    </submittedName>
</protein>
<dbReference type="RefSeq" id="WP_114769792.1">
    <property type="nucleotide sequence ID" value="NZ_QQBB01000003.1"/>
</dbReference>